<proteinExistence type="predicted"/>
<protein>
    <submittedName>
        <fullName evidence="1">WGS project CABT00000000 data, contig 2.38</fullName>
    </submittedName>
</protein>
<dbReference type="HOGENOM" id="CLU_1038870_0_0_1"/>
<dbReference type="EMBL" id="CABT02000038">
    <property type="protein sequence ID" value="CCC13370.1"/>
    <property type="molecule type" value="Genomic_DNA"/>
</dbReference>
<dbReference type="OMA" id="TEINAIW"/>
<dbReference type="VEuPathDB" id="FungiDB:SMAC_06867"/>
<dbReference type="AlphaFoldDB" id="F7W779"/>
<comment type="caution">
    <text evidence="1">The sequence shown here is derived from an EMBL/GenBank/DDBJ whole genome shotgun (WGS) entry which is preliminary data.</text>
</comment>
<sequence length="268" mass="29602">MANRAPEAPMSTGPVVPLYMGAYEELNTLWTTRERNLTLSYLNHTNRDKWIIYCIRCLAVIMAGPPQEGSEPASNVPRPHAPAPTQAVCPAVRVLEMQSASTEINAIWHSRVYHISVRYMNSPNRDGWLVHFVRCLAKIVEGPLRTQPAAPAAGNATRVHHSVTYDRPRWFKTEGNGTITMSYGVQLNGARVTLCLPAGAKLYAASFARVSVLADHGYAPVPKGDIKTETREPAKHAASVIQWRDLSSSFSVQQLQQHPTTVKQEPLA</sequence>
<organism evidence="1 2">
    <name type="scientific">Sordaria macrospora (strain ATCC MYA-333 / DSM 997 / K(L3346) / K-hell)</name>
    <dbReference type="NCBI Taxonomy" id="771870"/>
    <lineage>
        <taxon>Eukaryota</taxon>
        <taxon>Fungi</taxon>
        <taxon>Dikarya</taxon>
        <taxon>Ascomycota</taxon>
        <taxon>Pezizomycotina</taxon>
        <taxon>Sordariomycetes</taxon>
        <taxon>Sordariomycetidae</taxon>
        <taxon>Sordariales</taxon>
        <taxon>Sordariaceae</taxon>
        <taxon>Sordaria</taxon>
    </lineage>
</organism>
<dbReference type="InParanoid" id="F7W779"/>
<reference evidence="1 2" key="1">
    <citation type="journal article" date="2010" name="PLoS Genet.">
        <title>De novo assembly of a 40 Mb eukaryotic genome from short sequence reads: Sordaria macrospora, a model organism for fungal morphogenesis.</title>
        <authorList>
            <person name="Nowrousian M."/>
            <person name="Stajich J."/>
            <person name="Chu M."/>
            <person name="Engh I."/>
            <person name="Espagne E."/>
            <person name="Halliday K."/>
            <person name="Kamerewerd J."/>
            <person name="Kempken F."/>
            <person name="Knab B."/>
            <person name="Kuo H.C."/>
            <person name="Osiewacz H.D."/>
            <person name="Poeggeler S."/>
            <person name="Read N."/>
            <person name="Seiler S."/>
            <person name="Smith K."/>
            <person name="Zickler D."/>
            <person name="Kueck U."/>
            <person name="Freitag M."/>
        </authorList>
    </citation>
    <scope>NUCLEOTIDE SEQUENCE [LARGE SCALE GENOMIC DNA]</scope>
    <source>
        <strain evidence="2">ATCC MYA-333 / DSM 997 / K(L3346) / K-hell</strain>
        <tissue evidence="1">Mycelium</tissue>
    </source>
</reference>
<keyword evidence="2" id="KW-1185">Reference proteome</keyword>
<evidence type="ECO:0000313" key="2">
    <source>
        <dbReference type="Proteomes" id="UP000001881"/>
    </source>
</evidence>
<evidence type="ECO:0000313" key="1">
    <source>
        <dbReference type="EMBL" id="CCC13370.1"/>
    </source>
</evidence>
<dbReference type="GeneID" id="10801860"/>
<dbReference type="eggNOG" id="ENOG502RIVP">
    <property type="taxonomic scope" value="Eukaryota"/>
</dbReference>
<accession>F7W779</accession>
<dbReference type="Proteomes" id="UP000001881">
    <property type="component" value="Unassembled WGS sequence"/>
</dbReference>
<gene>
    <name evidence="1" type="ORF">SMAC_06867</name>
</gene>
<dbReference type="OrthoDB" id="10534636at2759"/>
<name>F7W779_SORMK</name>
<dbReference type="KEGG" id="smp:10801860"/>